<accession>A0ABS2KYW1</accession>
<gene>
    <name evidence="2" type="ORF">JOE42_003847</name>
</gene>
<dbReference type="InterPro" id="IPR027948">
    <property type="entry name" value="DUF4436"/>
</dbReference>
<dbReference type="RefSeq" id="WP_204869766.1">
    <property type="nucleotide sequence ID" value="NZ_JAFBBK010000001.1"/>
</dbReference>
<comment type="caution">
    <text evidence="2">The sequence shown here is derived from an EMBL/GenBank/DDBJ whole genome shotgun (WGS) entry which is preliminary data.</text>
</comment>
<sequence length="278" mass="29841">MTAAGRRVRGVVLVVVVVAAYVAVVLTYALGSPPDGPDLREAAPDAALVYLDVDTVSGENFSLDARVSVYPGAELTDADGNLVDDLIVDVTPTASAGTLTFPSGTRVGPLPVSLYADGDIRRWPFDTYDASSIQVRVFSNASTGRVAVPSEIVVTDSLTSWSVEAVDIDASSAQAFDIRVSRTVGTTIFDLAICVVLVVLPLCTLFVSIQTLRRRKQFLPPIMTWFAVTLFAVLPIRNLFPGAPPIGSWVDYTVVLWVVAGLVTAMVFYVIAWWRFGP</sequence>
<keyword evidence="3" id="KW-1185">Reference proteome</keyword>
<feature type="transmembrane region" description="Helical" evidence="1">
    <location>
        <begin position="221"/>
        <end position="240"/>
    </location>
</feature>
<evidence type="ECO:0008006" key="4">
    <source>
        <dbReference type="Google" id="ProtNLM"/>
    </source>
</evidence>
<name>A0ABS2KYW1_9NOCA</name>
<dbReference type="Proteomes" id="UP000703038">
    <property type="component" value="Unassembled WGS sequence"/>
</dbReference>
<protein>
    <recommendedName>
        <fullName evidence="4">DUF4436 domain-containing protein</fullName>
    </recommendedName>
</protein>
<keyword evidence="1" id="KW-0812">Transmembrane</keyword>
<feature type="transmembrane region" description="Helical" evidence="1">
    <location>
        <begin position="12"/>
        <end position="31"/>
    </location>
</feature>
<evidence type="ECO:0000313" key="3">
    <source>
        <dbReference type="Proteomes" id="UP000703038"/>
    </source>
</evidence>
<keyword evidence="1" id="KW-1133">Transmembrane helix</keyword>
<proteinExistence type="predicted"/>
<feature type="transmembrane region" description="Helical" evidence="1">
    <location>
        <begin position="188"/>
        <end position="209"/>
    </location>
</feature>
<reference evidence="2 3" key="1">
    <citation type="submission" date="2021-01" db="EMBL/GenBank/DDBJ databases">
        <title>Genomics of switchgrass bacterial isolates.</title>
        <authorList>
            <person name="Shade A."/>
        </authorList>
    </citation>
    <scope>NUCLEOTIDE SEQUENCE [LARGE SCALE GENOMIC DNA]</scope>
    <source>
        <strain evidence="2 3">PvP111</strain>
    </source>
</reference>
<dbReference type="PANTHER" id="PTHR37330:SF1">
    <property type="entry name" value="CONSERVED TRANSMEMBRANE PROTEIN-RELATED"/>
    <property type="match status" value="1"/>
</dbReference>
<evidence type="ECO:0000313" key="2">
    <source>
        <dbReference type="EMBL" id="MBM7417114.1"/>
    </source>
</evidence>
<organism evidence="2 3">
    <name type="scientific">Rhodococcoides corynebacterioides</name>
    <dbReference type="NCBI Taxonomy" id="53972"/>
    <lineage>
        <taxon>Bacteria</taxon>
        <taxon>Bacillati</taxon>
        <taxon>Actinomycetota</taxon>
        <taxon>Actinomycetes</taxon>
        <taxon>Mycobacteriales</taxon>
        <taxon>Nocardiaceae</taxon>
        <taxon>Rhodococcoides</taxon>
    </lineage>
</organism>
<dbReference type="EMBL" id="JAFBBK010000001">
    <property type="protein sequence ID" value="MBM7417114.1"/>
    <property type="molecule type" value="Genomic_DNA"/>
</dbReference>
<evidence type="ECO:0000256" key="1">
    <source>
        <dbReference type="SAM" id="Phobius"/>
    </source>
</evidence>
<dbReference type="PANTHER" id="PTHR37330">
    <property type="entry name" value="CONSERVED TRANSMEMBRANE PROTEIN-RELATED"/>
    <property type="match status" value="1"/>
</dbReference>
<keyword evidence="1" id="KW-0472">Membrane</keyword>
<feature type="transmembrane region" description="Helical" evidence="1">
    <location>
        <begin position="252"/>
        <end position="274"/>
    </location>
</feature>
<dbReference type="Pfam" id="PF14494">
    <property type="entry name" value="DUF4436"/>
    <property type="match status" value="1"/>
</dbReference>